<feature type="compositionally biased region" description="Polar residues" evidence="1">
    <location>
        <begin position="273"/>
        <end position="287"/>
    </location>
</feature>
<evidence type="ECO:0000256" key="1">
    <source>
        <dbReference type="SAM" id="MobiDB-lite"/>
    </source>
</evidence>
<dbReference type="AlphaFoldDB" id="A0A0A2L9J3"/>
<feature type="region of interest" description="Disordered" evidence="1">
    <location>
        <begin position="160"/>
        <end position="215"/>
    </location>
</feature>
<dbReference type="HOGENOM" id="CLU_625694_0_0_1"/>
<feature type="region of interest" description="Disordered" evidence="1">
    <location>
        <begin position="255"/>
        <end position="338"/>
    </location>
</feature>
<organism evidence="2 3">
    <name type="scientific">Penicillium italicum</name>
    <name type="common">Blue mold</name>
    <dbReference type="NCBI Taxonomy" id="40296"/>
    <lineage>
        <taxon>Eukaryota</taxon>
        <taxon>Fungi</taxon>
        <taxon>Dikarya</taxon>
        <taxon>Ascomycota</taxon>
        <taxon>Pezizomycotina</taxon>
        <taxon>Eurotiomycetes</taxon>
        <taxon>Eurotiomycetidae</taxon>
        <taxon>Eurotiales</taxon>
        <taxon>Aspergillaceae</taxon>
        <taxon>Penicillium</taxon>
    </lineage>
</organism>
<feature type="compositionally biased region" description="Basic residues" evidence="1">
    <location>
        <begin position="1"/>
        <end position="11"/>
    </location>
</feature>
<comment type="caution">
    <text evidence="2">The sequence shown here is derived from an EMBL/GenBank/DDBJ whole genome shotgun (WGS) entry which is preliminary data.</text>
</comment>
<feature type="compositionally biased region" description="Polar residues" evidence="1">
    <location>
        <begin position="177"/>
        <end position="198"/>
    </location>
</feature>
<evidence type="ECO:0000313" key="2">
    <source>
        <dbReference type="EMBL" id="KGO75851.1"/>
    </source>
</evidence>
<dbReference type="OrthoDB" id="4357212at2759"/>
<dbReference type="Proteomes" id="UP000030104">
    <property type="component" value="Unassembled WGS sequence"/>
</dbReference>
<reference evidence="2 3" key="1">
    <citation type="journal article" date="2015" name="Mol. Plant Microbe Interact.">
        <title>Genome, transcriptome, and functional analyses of Penicillium expansum provide new insights into secondary metabolism and pathogenicity.</title>
        <authorList>
            <person name="Ballester A.R."/>
            <person name="Marcet-Houben M."/>
            <person name="Levin E."/>
            <person name="Sela N."/>
            <person name="Selma-Lazaro C."/>
            <person name="Carmona L."/>
            <person name="Wisniewski M."/>
            <person name="Droby S."/>
            <person name="Gonzalez-Candelas L."/>
            <person name="Gabaldon T."/>
        </authorList>
    </citation>
    <scope>NUCLEOTIDE SEQUENCE [LARGE SCALE GENOMIC DNA]</scope>
    <source>
        <strain evidence="2 3">PHI-1</strain>
    </source>
</reference>
<feature type="region of interest" description="Disordered" evidence="1">
    <location>
        <begin position="1"/>
        <end position="45"/>
    </location>
</feature>
<gene>
    <name evidence="2" type="ORF">PITC_032970</name>
</gene>
<dbReference type="PhylomeDB" id="A0A0A2L9J3"/>
<dbReference type="OMA" id="PIVSWMD"/>
<evidence type="ECO:0000313" key="3">
    <source>
        <dbReference type="Proteomes" id="UP000030104"/>
    </source>
</evidence>
<protein>
    <submittedName>
        <fullName evidence="2">Uncharacterized protein</fullName>
    </submittedName>
</protein>
<accession>A0A0A2L9J3</accession>
<proteinExistence type="predicted"/>
<sequence length="431" mass="47550">MKNKKNLRLGRVKTLQETQDETRDPIESPTGILEGSKSSSLGSDTELEPALNKFFGGPPFCLILPDAIEGYTKPTTNKRPCKGRVQSSSRSWAIITWMDVLSEVKTADQFQRLANGMYWCRVKGRVVEMSAENYHFIALGYPQRMMQPTTGAMGKEDAIMEPDTGSLDTAVPDPTDLTRTSVASDLSHQSEKSTTMLSQGEGDIKGSPDGAKEFQDETARLRSSFRDSDLQSHGKQGSSGWAPIWLAYDPVRSEDQPIKSDVPTHIDDGGTGSSDVTKQPQSETTTSENKDKRPAAPALCKNAFIPWTPSPKKESEAQEGLAASTTSPRSEGSNRYSTHELIEGPAFIKSLIEAGTPWEEQEKLYKSKFGVSRSQLRLIKQFDLVDMKNGGFEKAAFRKRWSQPKSQATDYEHEKSSEKGKKRDPGPSDAA</sequence>
<feature type="compositionally biased region" description="Polar residues" evidence="1">
    <location>
        <begin position="323"/>
        <end position="336"/>
    </location>
</feature>
<feature type="region of interest" description="Disordered" evidence="1">
    <location>
        <begin position="395"/>
        <end position="431"/>
    </location>
</feature>
<name>A0A0A2L9J3_PENIT</name>
<dbReference type="EMBL" id="JQGA01000428">
    <property type="protein sequence ID" value="KGO75851.1"/>
    <property type="molecule type" value="Genomic_DNA"/>
</dbReference>
<keyword evidence="3" id="KW-1185">Reference proteome</keyword>
<feature type="compositionally biased region" description="Basic and acidic residues" evidence="1">
    <location>
        <begin position="410"/>
        <end position="431"/>
    </location>
</feature>
<feature type="compositionally biased region" description="Basic and acidic residues" evidence="1">
    <location>
        <begin position="202"/>
        <end position="215"/>
    </location>
</feature>
<feature type="compositionally biased region" description="Basic and acidic residues" evidence="1">
    <location>
        <begin position="255"/>
        <end position="268"/>
    </location>
</feature>